<feature type="non-terminal residue" evidence="1">
    <location>
        <position position="1"/>
    </location>
</feature>
<comment type="caution">
    <text evidence="1">The sequence shown here is derived from an EMBL/GenBank/DDBJ whole genome shotgun (WGS) entry which is preliminary data.</text>
</comment>
<organism evidence="1 2">
    <name type="scientific">Dunaliella salina</name>
    <name type="common">Green alga</name>
    <name type="synonym">Protococcus salinus</name>
    <dbReference type="NCBI Taxonomy" id="3046"/>
    <lineage>
        <taxon>Eukaryota</taxon>
        <taxon>Viridiplantae</taxon>
        <taxon>Chlorophyta</taxon>
        <taxon>core chlorophytes</taxon>
        <taxon>Chlorophyceae</taxon>
        <taxon>CS clade</taxon>
        <taxon>Chlamydomonadales</taxon>
        <taxon>Dunaliellaceae</taxon>
        <taxon>Dunaliella</taxon>
    </lineage>
</organism>
<evidence type="ECO:0000313" key="1">
    <source>
        <dbReference type="EMBL" id="KAF5825864.1"/>
    </source>
</evidence>
<dbReference type="Proteomes" id="UP000815325">
    <property type="component" value="Unassembled WGS sequence"/>
</dbReference>
<reference evidence="1" key="1">
    <citation type="submission" date="2017-08" db="EMBL/GenBank/DDBJ databases">
        <authorList>
            <person name="Polle J.E."/>
            <person name="Barry K."/>
            <person name="Cushman J."/>
            <person name="Schmutz J."/>
            <person name="Tran D."/>
            <person name="Hathwaick L.T."/>
            <person name="Yim W.C."/>
            <person name="Jenkins J."/>
            <person name="Mckie-Krisberg Z.M."/>
            <person name="Prochnik S."/>
            <person name="Lindquist E."/>
            <person name="Dockter R.B."/>
            <person name="Adam C."/>
            <person name="Molina H."/>
            <person name="Bunkerborg J."/>
            <person name="Jin E."/>
            <person name="Buchheim M."/>
            <person name="Magnuson J."/>
        </authorList>
    </citation>
    <scope>NUCLEOTIDE SEQUENCE</scope>
    <source>
        <strain evidence="1">CCAP 19/18</strain>
    </source>
</reference>
<proteinExistence type="predicted"/>
<dbReference type="EMBL" id="MU071796">
    <property type="protein sequence ID" value="KAF5825864.1"/>
    <property type="molecule type" value="Genomic_DNA"/>
</dbReference>
<gene>
    <name evidence="1" type="ORF">DUNSADRAFT_6305</name>
</gene>
<accession>A0ABQ7FTU8</accession>
<protein>
    <submittedName>
        <fullName evidence="1">Uncharacterized protein</fullName>
    </submittedName>
</protein>
<sequence>VSLVVGMTVRFLDPAIFLEILRVVSRWLVDPYPGQTGQLSLKEGVLLCQRLGMLERMVAIADPGLRATFESSFVQLVQKLCSAPQVPKVRLLLLYRREMLPIRTLLGNNEGP</sequence>
<name>A0ABQ7FTU8_DUNSA</name>
<evidence type="ECO:0000313" key="2">
    <source>
        <dbReference type="Proteomes" id="UP000815325"/>
    </source>
</evidence>
<keyword evidence="2" id="KW-1185">Reference proteome</keyword>